<reference evidence="3 4" key="1">
    <citation type="submission" date="2023-03" db="EMBL/GenBank/DDBJ databases">
        <title>Diaphorobacter basophil sp. nov., isolated from a sewage-treatment plant.</title>
        <authorList>
            <person name="Yang K."/>
        </authorList>
    </citation>
    <scope>NUCLEOTIDE SEQUENCE [LARGE SCALE GENOMIC DNA]</scope>
    <source>
        <strain evidence="3 4">Y-1</strain>
    </source>
</reference>
<dbReference type="GO" id="GO:0003964">
    <property type="term" value="F:RNA-directed DNA polymerase activity"/>
    <property type="evidence" value="ECO:0007669"/>
    <property type="project" value="UniProtKB-KW"/>
</dbReference>
<dbReference type="InterPro" id="IPR000477">
    <property type="entry name" value="RT_dom"/>
</dbReference>
<accession>A0ABZ0J0P1</accession>
<dbReference type="SUPFAM" id="SSF56672">
    <property type="entry name" value="DNA/RNA polymerases"/>
    <property type="match status" value="1"/>
</dbReference>
<evidence type="ECO:0000259" key="2">
    <source>
        <dbReference type="PROSITE" id="PS50878"/>
    </source>
</evidence>
<evidence type="ECO:0000313" key="3">
    <source>
        <dbReference type="EMBL" id="WOO31812.1"/>
    </source>
</evidence>
<gene>
    <name evidence="3" type="ORF">P4826_15620</name>
</gene>
<dbReference type="Pfam" id="PF00078">
    <property type="entry name" value="RVT_1"/>
    <property type="match status" value="1"/>
</dbReference>
<name>A0ABZ0J0P1_9BURK</name>
<dbReference type="InterPro" id="IPR051083">
    <property type="entry name" value="GrpII_Intron_Splice-Mob/Def"/>
</dbReference>
<dbReference type="EMBL" id="CP136921">
    <property type="protein sequence ID" value="WOO31812.1"/>
    <property type="molecule type" value="Genomic_DNA"/>
</dbReference>
<evidence type="ECO:0000313" key="4">
    <source>
        <dbReference type="Proteomes" id="UP001303211"/>
    </source>
</evidence>
<sequence length="520" mass="58507">MPTALPVFGFAALHQAWQACRRGKQGTRKAQRYGLHLLDNLVQTSVALQTHAWHPSPATRFVTLHPKPREILAADFGDRVVHHLLVPWLERLYEPVFIADSFANRKGKGTHAAVRRLQAFARSQQALASGQGAGHYLQLDIANFFNSIQRRTLFGLLQARVQRDLRRPTSHARHCPPDEAAHMLWLARQLLTGNPALGARYQGRVQDLLRVPAHKQLIHAAPEIGLPIGNLTSQFFANVYLNELDQFIKHQLKVRHYVRYVDDFVLLHHCPQQLAQWRSAITAFLHQRLGLALRDAGRLAPVANGIDFLGYIVRPHYLLVRRRVLGHLHGKLAQIRQHWQRGDGSLHCTAQQADQLHAMLASYWGHIRHAHSHRTRAQVLARHPWLAHWLRQRPDGALQRVDGPAQAPTLARQWRWFARRYPGHALLVQVGSRWECSALAGLPPSTRRPGLPPTHSLHPRDLPALQRRLSAAGQPWLAVAEAGHQHSGRKRRQLCAIGPASALAGTHPLTSTPCTPGAMS</sequence>
<protein>
    <submittedName>
        <fullName evidence="3">RNA-directed DNA polymerase</fullName>
    </submittedName>
</protein>
<dbReference type="InterPro" id="IPR043502">
    <property type="entry name" value="DNA/RNA_pol_sf"/>
</dbReference>
<organism evidence="3 4">
    <name type="scientific">Diaphorobacter limosus</name>
    <dbReference type="NCBI Taxonomy" id="3036128"/>
    <lineage>
        <taxon>Bacteria</taxon>
        <taxon>Pseudomonadati</taxon>
        <taxon>Pseudomonadota</taxon>
        <taxon>Betaproteobacteria</taxon>
        <taxon>Burkholderiales</taxon>
        <taxon>Comamonadaceae</taxon>
        <taxon>Diaphorobacter</taxon>
    </lineage>
</organism>
<dbReference type="RefSeq" id="WP_317701281.1">
    <property type="nucleotide sequence ID" value="NZ_CP136921.1"/>
</dbReference>
<dbReference type="PANTHER" id="PTHR34047:SF8">
    <property type="entry name" value="PROTEIN YKFC"/>
    <property type="match status" value="1"/>
</dbReference>
<evidence type="ECO:0000256" key="1">
    <source>
        <dbReference type="ARBA" id="ARBA00034120"/>
    </source>
</evidence>
<feature type="domain" description="Reverse transcriptase" evidence="2">
    <location>
        <begin position="1"/>
        <end position="313"/>
    </location>
</feature>
<dbReference type="Proteomes" id="UP001303211">
    <property type="component" value="Chromosome"/>
</dbReference>
<dbReference type="CDD" id="cd01646">
    <property type="entry name" value="RT_Bac_retron_I"/>
    <property type="match status" value="1"/>
</dbReference>
<keyword evidence="3" id="KW-0695">RNA-directed DNA polymerase</keyword>
<keyword evidence="3" id="KW-0808">Transferase</keyword>
<dbReference type="PANTHER" id="PTHR34047">
    <property type="entry name" value="NUCLEAR INTRON MATURASE 1, MITOCHONDRIAL-RELATED"/>
    <property type="match status" value="1"/>
</dbReference>
<dbReference type="PROSITE" id="PS50878">
    <property type="entry name" value="RT_POL"/>
    <property type="match status" value="1"/>
</dbReference>
<proteinExistence type="inferred from homology"/>
<keyword evidence="3" id="KW-0548">Nucleotidyltransferase</keyword>
<comment type="similarity">
    <text evidence="1">Belongs to the bacterial reverse transcriptase family.</text>
</comment>
<keyword evidence="4" id="KW-1185">Reference proteome</keyword>